<organism evidence="1 2">
    <name type="scientific">Caenorhabditis auriculariae</name>
    <dbReference type="NCBI Taxonomy" id="2777116"/>
    <lineage>
        <taxon>Eukaryota</taxon>
        <taxon>Metazoa</taxon>
        <taxon>Ecdysozoa</taxon>
        <taxon>Nematoda</taxon>
        <taxon>Chromadorea</taxon>
        <taxon>Rhabditida</taxon>
        <taxon>Rhabditina</taxon>
        <taxon>Rhabditomorpha</taxon>
        <taxon>Rhabditoidea</taxon>
        <taxon>Rhabditidae</taxon>
        <taxon>Peloderinae</taxon>
        <taxon>Caenorhabditis</taxon>
    </lineage>
</organism>
<dbReference type="AlphaFoldDB" id="A0A8S1HH55"/>
<reference evidence="1" key="1">
    <citation type="submission" date="2020-10" db="EMBL/GenBank/DDBJ databases">
        <authorList>
            <person name="Kikuchi T."/>
        </authorList>
    </citation>
    <scope>NUCLEOTIDE SEQUENCE</scope>
    <source>
        <strain evidence="1">NKZ352</strain>
    </source>
</reference>
<evidence type="ECO:0000313" key="2">
    <source>
        <dbReference type="Proteomes" id="UP000835052"/>
    </source>
</evidence>
<comment type="caution">
    <text evidence="1">The sequence shown here is derived from an EMBL/GenBank/DDBJ whole genome shotgun (WGS) entry which is preliminary data.</text>
</comment>
<evidence type="ECO:0000313" key="1">
    <source>
        <dbReference type="EMBL" id="CAD6194312.1"/>
    </source>
</evidence>
<accession>A0A8S1HH55</accession>
<dbReference type="EMBL" id="CAJGYM010000043">
    <property type="protein sequence ID" value="CAD6194312.1"/>
    <property type="molecule type" value="Genomic_DNA"/>
</dbReference>
<sequence length="80" mass="9083">MIYTLHLCLSWFSATRKKNSFASTASSACPNRLSLFELLYSVIPIRSQLCSRCDHNISPTSFRRILDSNDVYANVPARLL</sequence>
<gene>
    <name evidence="1" type="ORF">CAUJ_LOCUS10231</name>
</gene>
<keyword evidence="2" id="KW-1185">Reference proteome</keyword>
<proteinExistence type="predicted"/>
<name>A0A8S1HH55_9PELO</name>
<dbReference type="Proteomes" id="UP000835052">
    <property type="component" value="Unassembled WGS sequence"/>
</dbReference>
<protein>
    <submittedName>
        <fullName evidence="1">Uncharacterized protein</fullName>
    </submittedName>
</protein>